<reference evidence="5" key="2">
    <citation type="journal article" date="2021" name="PeerJ">
        <title>Extensive microbial diversity within the chicken gut microbiome revealed by metagenomics and culture.</title>
        <authorList>
            <person name="Gilroy R."/>
            <person name="Ravi A."/>
            <person name="Getino M."/>
            <person name="Pursley I."/>
            <person name="Horton D.L."/>
            <person name="Alikhan N.F."/>
            <person name="Baker D."/>
            <person name="Gharbi K."/>
            <person name="Hall N."/>
            <person name="Watson M."/>
            <person name="Adriaenssens E.M."/>
            <person name="Foster-Nyarko E."/>
            <person name="Jarju S."/>
            <person name="Secka A."/>
            <person name="Antonio M."/>
            <person name="Oren A."/>
            <person name="Chaudhuri R.R."/>
            <person name="La Ragione R."/>
            <person name="Hildebrand F."/>
            <person name="Pallen M.J."/>
        </authorList>
    </citation>
    <scope>NUCLEOTIDE SEQUENCE</scope>
    <source>
        <strain evidence="5">ChiBcolR7-354</strain>
    </source>
</reference>
<dbReference type="GO" id="GO:0045892">
    <property type="term" value="P:negative regulation of DNA-templated transcription"/>
    <property type="evidence" value="ECO:0007669"/>
    <property type="project" value="TreeGrafter"/>
</dbReference>
<dbReference type="SMART" id="SM00866">
    <property type="entry name" value="UTRA"/>
    <property type="match status" value="1"/>
</dbReference>
<gene>
    <name evidence="5" type="ORF">IAB77_07505</name>
</gene>
<dbReference type="Gene3D" id="1.10.10.10">
    <property type="entry name" value="Winged helix-like DNA-binding domain superfamily/Winged helix DNA-binding domain"/>
    <property type="match status" value="1"/>
</dbReference>
<dbReference type="SMART" id="SM00345">
    <property type="entry name" value="HTH_GNTR"/>
    <property type="match status" value="1"/>
</dbReference>
<dbReference type="InterPro" id="IPR036388">
    <property type="entry name" value="WH-like_DNA-bd_sf"/>
</dbReference>
<dbReference type="InterPro" id="IPR036390">
    <property type="entry name" value="WH_DNA-bd_sf"/>
</dbReference>
<dbReference type="Pfam" id="PF00392">
    <property type="entry name" value="GntR"/>
    <property type="match status" value="1"/>
</dbReference>
<dbReference type="SUPFAM" id="SSF46785">
    <property type="entry name" value="Winged helix' DNA-binding domain"/>
    <property type="match status" value="1"/>
</dbReference>
<evidence type="ECO:0000256" key="3">
    <source>
        <dbReference type="ARBA" id="ARBA00023163"/>
    </source>
</evidence>
<dbReference type="InterPro" id="IPR050679">
    <property type="entry name" value="Bact_HTH_transcr_reg"/>
</dbReference>
<dbReference type="Proteomes" id="UP000824262">
    <property type="component" value="Unassembled WGS sequence"/>
</dbReference>
<evidence type="ECO:0000256" key="2">
    <source>
        <dbReference type="ARBA" id="ARBA00023125"/>
    </source>
</evidence>
<dbReference type="PRINTS" id="PR00035">
    <property type="entry name" value="HTHGNTR"/>
</dbReference>
<proteinExistence type="predicted"/>
<name>A0A9D1CT48_9FIRM</name>
<keyword evidence="2" id="KW-0238">DNA-binding</keyword>
<dbReference type="FunFam" id="1.10.10.10:FF:000079">
    <property type="entry name" value="GntR family transcriptional regulator"/>
    <property type="match status" value="1"/>
</dbReference>
<comment type="caution">
    <text evidence="5">The sequence shown here is derived from an EMBL/GenBank/DDBJ whole genome shotgun (WGS) entry which is preliminary data.</text>
</comment>
<dbReference type="Pfam" id="PF07702">
    <property type="entry name" value="UTRA"/>
    <property type="match status" value="1"/>
</dbReference>
<keyword evidence="1" id="KW-0805">Transcription regulation</keyword>
<protein>
    <submittedName>
        <fullName evidence="5">GntR family transcriptional regulator</fullName>
    </submittedName>
</protein>
<evidence type="ECO:0000259" key="4">
    <source>
        <dbReference type="PROSITE" id="PS50949"/>
    </source>
</evidence>
<dbReference type="Gene3D" id="3.40.1410.10">
    <property type="entry name" value="Chorismate lyase-like"/>
    <property type="match status" value="1"/>
</dbReference>
<dbReference type="GO" id="GO:0003700">
    <property type="term" value="F:DNA-binding transcription factor activity"/>
    <property type="evidence" value="ECO:0007669"/>
    <property type="project" value="InterPro"/>
</dbReference>
<dbReference type="PANTHER" id="PTHR44846:SF1">
    <property type="entry name" value="MANNOSYL-D-GLYCERATE TRANSPORT_METABOLISM SYSTEM REPRESSOR MNGR-RELATED"/>
    <property type="match status" value="1"/>
</dbReference>
<organism evidence="5 6">
    <name type="scientific">Candidatus Scatomorpha intestinavium</name>
    <dbReference type="NCBI Taxonomy" id="2840922"/>
    <lineage>
        <taxon>Bacteria</taxon>
        <taxon>Bacillati</taxon>
        <taxon>Bacillota</taxon>
        <taxon>Clostridia</taxon>
        <taxon>Eubacteriales</taxon>
        <taxon>Candidatus Scatomorpha</taxon>
    </lineage>
</organism>
<sequence>MNTNPVLMSKLSMDSDIPLYSQLVSIIKRNISAGTLPTGALLPSEAELCRTFDVSRSTVRQAIGELESEGLVVRKQGRGTFVAEPKMRRRTENVYSFTSEINAMGMTPSSTILEFEVISPPPDIVSMLELGAHNTPIYRFTRIRNVNGQPLILETSFYPTYIYPKLTRELLETHSFYSLLYEEGIVPYSAVDSYEAVILGRREAELLGCRPGSCAFSVQRRTRTEAGVVYEFTQSLIRADRVKLDIYLHKDGVSFTRSVDRQAGTAGK</sequence>
<evidence type="ECO:0000256" key="1">
    <source>
        <dbReference type="ARBA" id="ARBA00023015"/>
    </source>
</evidence>
<dbReference type="EMBL" id="DVGA01000076">
    <property type="protein sequence ID" value="HIQ79088.1"/>
    <property type="molecule type" value="Genomic_DNA"/>
</dbReference>
<reference evidence="5" key="1">
    <citation type="submission" date="2020-10" db="EMBL/GenBank/DDBJ databases">
        <authorList>
            <person name="Gilroy R."/>
        </authorList>
    </citation>
    <scope>NUCLEOTIDE SEQUENCE</scope>
    <source>
        <strain evidence="5">ChiBcolR7-354</strain>
    </source>
</reference>
<dbReference type="GO" id="GO:0003677">
    <property type="term" value="F:DNA binding"/>
    <property type="evidence" value="ECO:0007669"/>
    <property type="project" value="UniProtKB-KW"/>
</dbReference>
<accession>A0A9D1CT48</accession>
<dbReference type="SUPFAM" id="SSF64288">
    <property type="entry name" value="Chorismate lyase-like"/>
    <property type="match status" value="1"/>
</dbReference>
<dbReference type="InterPro" id="IPR000524">
    <property type="entry name" value="Tscrpt_reg_HTH_GntR"/>
</dbReference>
<dbReference type="AlphaFoldDB" id="A0A9D1CT48"/>
<evidence type="ECO:0000313" key="5">
    <source>
        <dbReference type="EMBL" id="HIQ79088.1"/>
    </source>
</evidence>
<dbReference type="InterPro" id="IPR028978">
    <property type="entry name" value="Chorismate_lyase_/UTRA_dom_sf"/>
</dbReference>
<dbReference type="InterPro" id="IPR011663">
    <property type="entry name" value="UTRA"/>
</dbReference>
<dbReference type="PROSITE" id="PS50949">
    <property type="entry name" value="HTH_GNTR"/>
    <property type="match status" value="1"/>
</dbReference>
<evidence type="ECO:0000313" key="6">
    <source>
        <dbReference type="Proteomes" id="UP000824262"/>
    </source>
</evidence>
<dbReference type="CDD" id="cd07377">
    <property type="entry name" value="WHTH_GntR"/>
    <property type="match status" value="1"/>
</dbReference>
<dbReference type="PANTHER" id="PTHR44846">
    <property type="entry name" value="MANNOSYL-D-GLYCERATE TRANSPORT/METABOLISM SYSTEM REPRESSOR MNGR-RELATED"/>
    <property type="match status" value="1"/>
</dbReference>
<feature type="domain" description="HTH gntR-type" evidence="4">
    <location>
        <begin position="17"/>
        <end position="85"/>
    </location>
</feature>
<keyword evidence="3" id="KW-0804">Transcription</keyword>